<keyword evidence="3" id="KW-0670">Pyruvate</keyword>
<dbReference type="GO" id="GO:0008903">
    <property type="term" value="F:hydroxypyruvate isomerase activity"/>
    <property type="evidence" value="ECO:0007669"/>
    <property type="project" value="UniProtKB-EC"/>
</dbReference>
<dbReference type="PANTHER" id="PTHR43489">
    <property type="entry name" value="ISOMERASE"/>
    <property type="match status" value="1"/>
</dbReference>
<dbReference type="Gene3D" id="3.20.20.150">
    <property type="entry name" value="Divalent-metal-dependent TIM barrel enzymes"/>
    <property type="match status" value="1"/>
</dbReference>
<gene>
    <name evidence="3" type="primary">hyi_2</name>
    <name evidence="3" type="ORF">SV7mr_38410</name>
</gene>
<proteinExistence type="predicted"/>
<evidence type="ECO:0000313" key="4">
    <source>
        <dbReference type="Proteomes" id="UP000315003"/>
    </source>
</evidence>
<reference evidence="3 4" key="1">
    <citation type="submission" date="2019-02" db="EMBL/GenBank/DDBJ databases">
        <title>Deep-cultivation of Planctomycetes and their phenomic and genomic characterization uncovers novel biology.</title>
        <authorList>
            <person name="Wiegand S."/>
            <person name="Jogler M."/>
            <person name="Boedeker C."/>
            <person name="Pinto D."/>
            <person name="Vollmers J."/>
            <person name="Rivas-Marin E."/>
            <person name="Kohn T."/>
            <person name="Peeters S.H."/>
            <person name="Heuer A."/>
            <person name="Rast P."/>
            <person name="Oberbeckmann S."/>
            <person name="Bunk B."/>
            <person name="Jeske O."/>
            <person name="Meyerdierks A."/>
            <person name="Storesund J.E."/>
            <person name="Kallscheuer N."/>
            <person name="Luecker S."/>
            <person name="Lage O.M."/>
            <person name="Pohl T."/>
            <person name="Merkel B.J."/>
            <person name="Hornburger P."/>
            <person name="Mueller R.-W."/>
            <person name="Bruemmer F."/>
            <person name="Labrenz M."/>
            <person name="Spormann A.M."/>
            <person name="Op den Camp H."/>
            <person name="Overmann J."/>
            <person name="Amann R."/>
            <person name="Jetten M.S.M."/>
            <person name="Mascher T."/>
            <person name="Medema M.H."/>
            <person name="Devos D.P."/>
            <person name="Kaster A.-K."/>
            <person name="Ovreas L."/>
            <person name="Rohde M."/>
            <person name="Galperin M.Y."/>
            <person name="Jogler C."/>
        </authorList>
    </citation>
    <scope>NUCLEOTIDE SEQUENCE [LARGE SCALE GENOMIC DNA]</scope>
    <source>
        <strain evidence="3 4">SV_7m_r</strain>
    </source>
</reference>
<dbReference type="InterPro" id="IPR050417">
    <property type="entry name" value="Sugar_Epim/Isomerase"/>
</dbReference>
<protein>
    <submittedName>
        <fullName evidence="3">Hydroxypyruvate isomerase</fullName>
        <ecNumber evidence="3">5.3.1.22</ecNumber>
    </submittedName>
</protein>
<organism evidence="3 4">
    <name type="scientific">Stieleria bergensis</name>
    <dbReference type="NCBI Taxonomy" id="2528025"/>
    <lineage>
        <taxon>Bacteria</taxon>
        <taxon>Pseudomonadati</taxon>
        <taxon>Planctomycetota</taxon>
        <taxon>Planctomycetia</taxon>
        <taxon>Pirellulales</taxon>
        <taxon>Pirellulaceae</taxon>
        <taxon>Stieleria</taxon>
    </lineage>
</organism>
<dbReference type="PANTHER" id="PTHR43489:SF3">
    <property type="entry name" value="XYLOSE ISOMERASE DOMAIN PROTEIN TIM BARREL"/>
    <property type="match status" value="1"/>
</dbReference>
<dbReference type="RefSeq" id="WP_419187558.1">
    <property type="nucleotide sequence ID" value="NZ_CP036272.1"/>
</dbReference>
<evidence type="ECO:0000256" key="1">
    <source>
        <dbReference type="ARBA" id="ARBA00023235"/>
    </source>
</evidence>
<sequence>MKRRQFLNTHLTAAAGALLAPTVIPGLSELALADEKPTKIRQSIMGWCFNPMDTLKLAGHCKRIGLEAMEGINSKWYAQVTAMGLKISLTGSHGFADGPINRDNHAMVEAKLREGIDLAAKFNAPNVITFTGMSEKGISDQAAKQNCLDCWKRVIPYAEEKGVGIVLEHLNSKAHINPDGTVHPMKGHPGYWGDDVHLCADLVNAVGSDKFKLLFDIYHVQIMNGDLISNLQKYQSIIGHYHTAGNPDRRELDERNEINYPAVMRAILATGYNGYVAQEFIPTSDDPVQSLQQAYDVCNV</sequence>
<dbReference type="SUPFAM" id="SSF51658">
    <property type="entry name" value="Xylose isomerase-like"/>
    <property type="match status" value="1"/>
</dbReference>
<dbReference type="EMBL" id="CP036272">
    <property type="protein sequence ID" value="QDT61306.1"/>
    <property type="molecule type" value="Genomic_DNA"/>
</dbReference>
<dbReference type="AlphaFoldDB" id="A0A517SYU3"/>
<dbReference type="Proteomes" id="UP000315003">
    <property type="component" value="Chromosome"/>
</dbReference>
<evidence type="ECO:0000259" key="2">
    <source>
        <dbReference type="Pfam" id="PF01261"/>
    </source>
</evidence>
<dbReference type="InterPro" id="IPR013022">
    <property type="entry name" value="Xyl_isomerase-like_TIM-brl"/>
</dbReference>
<name>A0A517SYU3_9BACT</name>
<evidence type="ECO:0000313" key="3">
    <source>
        <dbReference type="EMBL" id="QDT61306.1"/>
    </source>
</evidence>
<keyword evidence="4" id="KW-1185">Reference proteome</keyword>
<dbReference type="Pfam" id="PF01261">
    <property type="entry name" value="AP_endonuc_2"/>
    <property type="match status" value="1"/>
</dbReference>
<dbReference type="EC" id="5.3.1.22" evidence="3"/>
<accession>A0A517SYU3</accession>
<keyword evidence="1 3" id="KW-0413">Isomerase</keyword>
<feature type="domain" description="Xylose isomerase-like TIM barrel" evidence="2">
    <location>
        <begin position="79"/>
        <end position="281"/>
    </location>
</feature>
<dbReference type="InterPro" id="IPR036237">
    <property type="entry name" value="Xyl_isomerase-like_sf"/>
</dbReference>